<keyword evidence="4" id="KW-1185">Reference proteome</keyword>
<feature type="compositionally biased region" description="Low complexity" evidence="1">
    <location>
        <begin position="199"/>
        <end position="215"/>
    </location>
</feature>
<evidence type="ECO:0000313" key="3">
    <source>
        <dbReference type="EMBL" id="KAF4045515.1"/>
    </source>
</evidence>
<evidence type="ECO:0000313" key="4">
    <source>
        <dbReference type="Proteomes" id="UP000602510"/>
    </source>
</evidence>
<proteinExistence type="predicted"/>
<evidence type="ECO:0000256" key="1">
    <source>
        <dbReference type="SAM" id="MobiDB-lite"/>
    </source>
</evidence>
<feature type="region of interest" description="Disordered" evidence="1">
    <location>
        <begin position="192"/>
        <end position="235"/>
    </location>
</feature>
<organism evidence="3 4">
    <name type="scientific">Phytophthora infestans</name>
    <name type="common">Potato late blight agent</name>
    <name type="synonym">Botrytis infestans</name>
    <dbReference type="NCBI Taxonomy" id="4787"/>
    <lineage>
        <taxon>Eukaryota</taxon>
        <taxon>Sar</taxon>
        <taxon>Stramenopiles</taxon>
        <taxon>Oomycota</taxon>
        <taxon>Peronosporomycetes</taxon>
        <taxon>Peronosporales</taxon>
        <taxon>Peronosporaceae</taxon>
        <taxon>Phytophthora</taxon>
    </lineage>
</organism>
<evidence type="ECO:0000256" key="2">
    <source>
        <dbReference type="SAM" id="SignalP"/>
    </source>
</evidence>
<dbReference type="EMBL" id="WSZM01000043">
    <property type="protein sequence ID" value="KAF4045515.1"/>
    <property type="molecule type" value="Genomic_DNA"/>
</dbReference>
<dbReference type="Proteomes" id="UP000602510">
    <property type="component" value="Unassembled WGS sequence"/>
</dbReference>
<keyword evidence="2" id="KW-0732">Signal</keyword>
<protein>
    <submittedName>
        <fullName evidence="3">Uncharacterized protein</fullName>
    </submittedName>
</protein>
<dbReference type="AlphaFoldDB" id="A0A833WPL0"/>
<sequence>MLTGAAFASAATLLAFALRIYAHGHLNQPNPTFKDGESTVNWVAQIENFWDIGSGGDQVGKFKTMAKEKGVSVKDVLLEMVGPDKKCGFTTTEVEPQPIPTDGKAKWLGNDGGGFTHTGPCELYIDDKMVLHSDDCESDYPGGPNDSGEMSVMPVDYSSCNASCIFSIYWLGFQNARWQAYINCVPLSGSGGASTPAQSSANSSTVTNSTESPSTKTEAPQTQSETTLAQSPTTA</sequence>
<feature type="chain" id="PRO_5032721264" evidence="2">
    <location>
        <begin position="23"/>
        <end position="235"/>
    </location>
</feature>
<feature type="signal peptide" evidence="2">
    <location>
        <begin position="1"/>
        <end position="22"/>
    </location>
</feature>
<gene>
    <name evidence="3" type="ORF">GN244_ATG01960</name>
</gene>
<comment type="caution">
    <text evidence="3">The sequence shown here is derived from an EMBL/GenBank/DDBJ whole genome shotgun (WGS) entry which is preliminary data.</text>
</comment>
<accession>A0A833WPL0</accession>
<feature type="compositionally biased region" description="Polar residues" evidence="1">
    <location>
        <begin position="216"/>
        <end position="235"/>
    </location>
</feature>
<name>A0A833WPL0_PHYIN</name>
<reference evidence="3" key="1">
    <citation type="submission" date="2020-04" db="EMBL/GenBank/DDBJ databases">
        <title>Hybrid Assembly of Korean Phytophthora infestans isolates.</title>
        <authorList>
            <person name="Prokchorchik M."/>
            <person name="Lee Y."/>
            <person name="Seo J."/>
            <person name="Cho J.-H."/>
            <person name="Park Y.-E."/>
            <person name="Jang D.-C."/>
            <person name="Im J.-S."/>
            <person name="Choi J.-G."/>
            <person name="Park H.-J."/>
            <person name="Lee G.-B."/>
            <person name="Lee Y.-G."/>
            <person name="Hong S.-Y."/>
            <person name="Cho K."/>
            <person name="Sohn K.H."/>
        </authorList>
    </citation>
    <scope>NUCLEOTIDE SEQUENCE</scope>
    <source>
        <strain evidence="3">KR_1_A1</strain>
    </source>
</reference>